<sequence length="592" mass="65334">MGSAIYMVESASNPARKHSTFHLKTYHNSGRNAQRHNSKSLSTLFCYTTARPAPASKRPRPRCAEVPFCFCTSAPSSADPFLVNKLKQPTSLTHRFQLGTMHVMFFLALQVLSLAILTVSGQPDLYKEMHEQDPVLKLVVPSPASQVIHPGTLRDQAMEEVCKLPSCTPDTNASTQAHTFATVGIDTGSMMWENVTGQVLGCCLPPNSSSAPPSSEICGMSCTRFDSQLPQQPRQEIPALRIAVIAPPHEAVPPKLYGGTERVVSYLTEALVELGHEVTLFASGDSQTKATLRATWPHALRLDPSVRDALAPVLLILEEVYQVADQFDVLHFHLDYLPFSLFSRSPVPFLNTFHGRLDLPELQPVFNKFPHAPVTSISDSQRSPIPQANWMRTVYHGLPVDLLTPRLDIQPEYLAFLGRICPEKGVDRAIRIAAQSGLPLKIAAKVDKADVEYFETMIKPLLGQAHVEFIGEINEAQKPAFLSGAKALLFPINWPEPFGLVMIEAMACGTPVIAFNRGSVPEIIEHGVTGFIVEDEQGAIGAVDRIEGLSRSEIRTQFEQRFSAHTMANHYLDLYQTVIQQKQHSNSRHVVG</sequence>
<dbReference type="InterPro" id="IPR028098">
    <property type="entry name" value="Glyco_trans_4-like_N"/>
</dbReference>
<reference evidence="4" key="2">
    <citation type="journal article" date="2022" name="Microbiol. Resour. Announc.">
        <title>Whole-Genome Sequence of Entomortierella parvispora E1425, a Mucoromycotan Fungus Associated with Burkholderiaceae-Related Endosymbiotic Bacteria.</title>
        <authorList>
            <person name="Herlambang A."/>
            <person name="Guo Y."/>
            <person name="Takashima Y."/>
            <person name="Narisawa K."/>
            <person name="Ohta H."/>
            <person name="Nishizawa T."/>
        </authorList>
    </citation>
    <scope>NUCLEOTIDE SEQUENCE</scope>
    <source>
        <strain evidence="4">E1425</strain>
    </source>
</reference>
<dbReference type="EMBL" id="BQFW01000003">
    <property type="protein sequence ID" value="GJJ70209.1"/>
    <property type="molecule type" value="Genomic_DNA"/>
</dbReference>
<feature type="domain" description="Glycosyl transferase family 1" evidence="2">
    <location>
        <begin position="410"/>
        <end position="552"/>
    </location>
</feature>
<evidence type="ECO:0000259" key="3">
    <source>
        <dbReference type="Pfam" id="PF13439"/>
    </source>
</evidence>
<keyword evidence="5" id="KW-1185">Reference proteome</keyword>
<dbReference type="PANTHER" id="PTHR12526">
    <property type="entry name" value="GLYCOSYLTRANSFERASE"/>
    <property type="match status" value="1"/>
</dbReference>
<reference evidence="4" key="1">
    <citation type="submission" date="2021-11" db="EMBL/GenBank/DDBJ databases">
        <authorList>
            <person name="Herlambang A."/>
            <person name="Guo Y."/>
            <person name="Takashima Y."/>
            <person name="Nishizawa T."/>
        </authorList>
    </citation>
    <scope>NUCLEOTIDE SEQUENCE</scope>
    <source>
        <strain evidence="4">E1425</strain>
    </source>
</reference>
<evidence type="ECO:0000256" key="1">
    <source>
        <dbReference type="ARBA" id="ARBA00022676"/>
    </source>
</evidence>
<dbReference type="Gene3D" id="3.40.50.2000">
    <property type="entry name" value="Glycogen Phosphorylase B"/>
    <property type="match status" value="2"/>
</dbReference>
<gene>
    <name evidence="4" type="ORF">EMPS_02558</name>
</gene>
<accession>A0A9P3LTS8</accession>
<dbReference type="PANTHER" id="PTHR12526:SF595">
    <property type="entry name" value="BLL5217 PROTEIN"/>
    <property type="match status" value="1"/>
</dbReference>
<dbReference type="Proteomes" id="UP000827284">
    <property type="component" value="Unassembled WGS sequence"/>
</dbReference>
<evidence type="ECO:0000313" key="5">
    <source>
        <dbReference type="Proteomes" id="UP000827284"/>
    </source>
</evidence>
<dbReference type="Pfam" id="PF13439">
    <property type="entry name" value="Glyco_transf_4"/>
    <property type="match status" value="1"/>
</dbReference>
<keyword evidence="1" id="KW-0808">Transferase</keyword>
<dbReference type="CDD" id="cd03802">
    <property type="entry name" value="GT4_AviGT4-like"/>
    <property type="match status" value="1"/>
</dbReference>
<proteinExistence type="predicted"/>
<dbReference type="InterPro" id="IPR001296">
    <property type="entry name" value="Glyco_trans_1"/>
</dbReference>
<dbReference type="OrthoDB" id="2408665at2759"/>
<evidence type="ECO:0000259" key="2">
    <source>
        <dbReference type="Pfam" id="PF00534"/>
    </source>
</evidence>
<dbReference type="SUPFAM" id="SSF53756">
    <property type="entry name" value="UDP-Glycosyltransferase/glycogen phosphorylase"/>
    <property type="match status" value="1"/>
</dbReference>
<dbReference type="Pfam" id="PF00534">
    <property type="entry name" value="Glycos_transf_1"/>
    <property type="match status" value="1"/>
</dbReference>
<dbReference type="AlphaFoldDB" id="A0A9P3LTS8"/>
<keyword evidence="1" id="KW-0328">Glycosyltransferase</keyword>
<evidence type="ECO:0008006" key="6">
    <source>
        <dbReference type="Google" id="ProtNLM"/>
    </source>
</evidence>
<name>A0A9P3LTS8_9FUNG</name>
<feature type="domain" description="Glycosyltransferase subfamily 4-like N-terminal" evidence="3">
    <location>
        <begin position="257"/>
        <end position="360"/>
    </location>
</feature>
<dbReference type="GO" id="GO:0016757">
    <property type="term" value="F:glycosyltransferase activity"/>
    <property type="evidence" value="ECO:0007669"/>
    <property type="project" value="UniProtKB-KW"/>
</dbReference>
<comment type="caution">
    <text evidence="4">The sequence shown here is derived from an EMBL/GenBank/DDBJ whole genome shotgun (WGS) entry which is preliminary data.</text>
</comment>
<organism evidence="4 5">
    <name type="scientific">Entomortierella parvispora</name>
    <dbReference type="NCBI Taxonomy" id="205924"/>
    <lineage>
        <taxon>Eukaryota</taxon>
        <taxon>Fungi</taxon>
        <taxon>Fungi incertae sedis</taxon>
        <taxon>Mucoromycota</taxon>
        <taxon>Mortierellomycotina</taxon>
        <taxon>Mortierellomycetes</taxon>
        <taxon>Mortierellales</taxon>
        <taxon>Mortierellaceae</taxon>
        <taxon>Entomortierella</taxon>
    </lineage>
</organism>
<protein>
    <recommendedName>
        <fullName evidence="6">Glycosyl transferase family 1 domain-containing protein</fullName>
    </recommendedName>
</protein>
<evidence type="ECO:0000313" key="4">
    <source>
        <dbReference type="EMBL" id="GJJ70209.1"/>
    </source>
</evidence>